<feature type="region of interest" description="Disordered" evidence="4">
    <location>
        <begin position="133"/>
        <end position="156"/>
    </location>
</feature>
<evidence type="ECO:0000256" key="3">
    <source>
        <dbReference type="PROSITE-ProRule" id="PRU00023"/>
    </source>
</evidence>
<dbReference type="RefSeq" id="XP_024887472.1">
    <property type="nucleotide sequence ID" value="XM_025031704.1"/>
</dbReference>
<dbReference type="SUPFAM" id="SSF48403">
    <property type="entry name" value="Ankyrin repeat"/>
    <property type="match status" value="1"/>
</dbReference>
<feature type="compositionally biased region" description="Basic and acidic residues" evidence="4">
    <location>
        <begin position="46"/>
        <end position="58"/>
    </location>
</feature>
<feature type="compositionally biased region" description="Basic residues" evidence="4">
    <location>
        <begin position="1"/>
        <end position="10"/>
    </location>
</feature>
<protein>
    <submittedName>
        <fullName evidence="6">Ankyrin repeat domain-containing protein EMB506, chloroplastic-like</fullName>
    </submittedName>
</protein>
<dbReference type="PROSITE" id="PS50088">
    <property type="entry name" value="ANK_REPEAT"/>
    <property type="match status" value="2"/>
</dbReference>
<dbReference type="PANTHER" id="PTHR24171">
    <property type="entry name" value="ANKYRIN REPEAT DOMAIN-CONTAINING PROTEIN 39-RELATED"/>
    <property type="match status" value="1"/>
</dbReference>
<keyword evidence="1" id="KW-0677">Repeat</keyword>
<dbReference type="PRINTS" id="PR01415">
    <property type="entry name" value="ANKYRIN"/>
</dbReference>
<dbReference type="Gene3D" id="1.25.40.20">
    <property type="entry name" value="Ankyrin repeat-containing domain"/>
    <property type="match status" value="2"/>
</dbReference>
<evidence type="ECO:0000256" key="2">
    <source>
        <dbReference type="ARBA" id="ARBA00023043"/>
    </source>
</evidence>
<accession>A0A6J1QYR0</accession>
<dbReference type="AlphaFoldDB" id="A0A6J1QYR0"/>
<name>A0A6J1QYR0_9HYME</name>
<proteinExistence type="predicted"/>
<dbReference type="PROSITE" id="PS50297">
    <property type="entry name" value="ANK_REP_REGION"/>
    <property type="match status" value="2"/>
</dbReference>
<organism evidence="5 6">
    <name type="scientific">Temnothorax curvispinosus</name>
    <dbReference type="NCBI Taxonomy" id="300111"/>
    <lineage>
        <taxon>Eukaryota</taxon>
        <taxon>Metazoa</taxon>
        <taxon>Ecdysozoa</taxon>
        <taxon>Arthropoda</taxon>
        <taxon>Hexapoda</taxon>
        <taxon>Insecta</taxon>
        <taxon>Pterygota</taxon>
        <taxon>Neoptera</taxon>
        <taxon>Endopterygota</taxon>
        <taxon>Hymenoptera</taxon>
        <taxon>Apocrita</taxon>
        <taxon>Aculeata</taxon>
        <taxon>Formicoidea</taxon>
        <taxon>Formicidae</taxon>
        <taxon>Myrmicinae</taxon>
        <taxon>Temnothorax</taxon>
    </lineage>
</organism>
<dbReference type="SMART" id="SM00248">
    <property type="entry name" value="ANK"/>
    <property type="match status" value="3"/>
</dbReference>
<dbReference type="InterPro" id="IPR002110">
    <property type="entry name" value="Ankyrin_rpt"/>
</dbReference>
<feature type="compositionally biased region" description="Basic residues" evidence="4">
    <location>
        <begin position="59"/>
        <end position="69"/>
    </location>
</feature>
<evidence type="ECO:0000256" key="1">
    <source>
        <dbReference type="ARBA" id="ARBA00022737"/>
    </source>
</evidence>
<evidence type="ECO:0000256" key="4">
    <source>
        <dbReference type="SAM" id="MobiDB-lite"/>
    </source>
</evidence>
<dbReference type="GeneID" id="112464601"/>
<evidence type="ECO:0000313" key="5">
    <source>
        <dbReference type="Proteomes" id="UP000504618"/>
    </source>
</evidence>
<keyword evidence="5" id="KW-1185">Reference proteome</keyword>
<evidence type="ECO:0000313" key="6">
    <source>
        <dbReference type="RefSeq" id="XP_024887472.1"/>
    </source>
</evidence>
<feature type="compositionally biased region" description="Basic and acidic residues" evidence="4">
    <location>
        <begin position="11"/>
        <end position="24"/>
    </location>
</feature>
<dbReference type="InterPro" id="IPR036770">
    <property type="entry name" value="Ankyrin_rpt-contain_sf"/>
</dbReference>
<feature type="region of interest" description="Disordered" evidence="4">
    <location>
        <begin position="1"/>
        <end position="26"/>
    </location>
</feature>
<keyword evidence="2 3" id="KW-0040">ANK repeat</keyword>
<feature type="repeat" description="ANK" evidence="3">
    <location>
        <begin position="304"/>
        <end position="336"/>
    </location>
</feature>
<dbReference type="OrthoDB" id="496981at2759"/>
<dbReference type="Pfam" id="PF12796">
    <property type="entry name" value="Ank_2"/>
    <property type="match status" value="1"/>
</dbReference>
<feature type="region of interest" description="Disordered" evidence="4">
    <location>
        <begin position="46"/>
        <end position="73"/>
    </location>
</feature>
<sequence length="460" mass="52537">MTRRPKKRRESRNSEGKRKPESPRQRRAAYTSVYFGYLPISTLERDSREVTQEREGSRKSCRRTVRSRSKSPICSSRSSVVRKSISDKIFVGYVIVPMSDIFLNTWGPEVMLPEQIAARASVACSNVNMTSIDSGVETGNDSNDSSTAQQESQQLRQGFGQVMLSSTMSPDDPSEFPILNTCEEWSDFIRQRSSSEVLSMILLKTLKKGPEVEANIARKKQTLQEKIEEKNKELLRRHSRMALHYRKLNEPINRRKGMTHPSPLFECRNERIHQRMWTAAFTNNITLMKRLLDFDVSPNHQDEHGRTPLHISACRGYTEMVRLLLKKGANPNQRDCIGNTPLHLATVNNKLSVVMLLLTAGTDVLALDSYGYNPLQLAKTRLRMLQRNSNNEDMLKVKEEMHNIINMLMAYLQKQANMREQDIETLSNFCSRLSLSNTSDQVQDDVKNLLANINALSITG</sequence>
<gene>
    <name evidence="6" type="primary">LOC112464601</name>
</gene>
<dbReference type="Proteomes" id="UP000504618">
    <property type="component" value="Unplaced"/>
</dbReference>
<reference evidence="6" key="1">
    <citation type="submission" date="2025-08" db="UniProtKB">
        <authorList>
            <consortium name="RefSeq"/>
        </authorList>
    </citation>
    <scope>IDENTIFICATION</scope>
    <source>
        <tissue evidence="6">Whole body</tissue>
    </source>
</reference>
<feature type="repeat" description="ANK" evidence="3">
    <location>
        <begin position="337"/>
        <end position="369"/>
    </location>
</feature>